<accession>A0A840RHG1</accession>
<protein>
    <recommendedName>
        <fullName evidence="1">TnsA endonuclease N-terminal domain-containing protein</fullName>
    </recommendedName>
</protein>
<organism evidence="2 3">
    <name type="scientific">Silvimonas terrae</name>
    <dbReference type="NCBI Taxonomy" id="300266"/>
    <lineage>
        <taxon>Bacteria</taxon>
        <taxon>Pseudomonadati</taxon>
        <taxon>Pseudomonadota</taxon>
        <taxon>Betaproteobacteria</taxon>
        <taxon>Neisseriales</taxon>
        <taxon>Chitinibacteraceae</taxon>
        <taxon>Silvimonas</taxon>
    </lineage>
</organism>
<evidence type="ECO:0000313" key="2">
    <source>
        <dbReference type="EMBL" id="MBB5191958.1"/>
    </source>
</evidence>
<dbReference type="EMBL" id="JACHHN010000005">
    <property type="protein sequence ID" value="MBB5191958.1"/>
    <property type="molecule type" value="Genomic_DNA"/>
</dbReference>
<keyword evidence="3" id="KW-1185">Reference proteome</keyword>
<sequence length="221" mass="25621">MSAKPKYGPVREIGIGNRGVSGVFPGFGRYESTLERDLMEILRFDPEVEHVDPQPVVVPYVDRQGKEGEYTPDGLIHFKTELGPSFVPVLYEVKYRDDFRENWKTLIPKFRGARDFARREGWRFAVYTENEIRTPYLENARFLWRFKHRSPAGPIRQHVLRVLWDLEEADPDLLLCALCNDPDNRAEMIPVLWHLVATGAIGCDLNLPLNMRTPIWAEVQV</sequence>
<dbReference type="InterPro" id="IPR014833">
    <property type="entry name" value="TnsA_N"/>
</dbReference>
<dbReference type="Pfam" id="PF08722">
    <property type="entry name" value="Tn7_TnsA-like_N"/>
    <property type="match status" value="1"/>
</dbReference>
<dbReference type="Proteomes" id="UP000543030">
    <property type="component" value="Unassembled WGS sequence"/>
</dbReference>
<evidence type="ECO:0000259" key="1">
    <source>
        <dbReference type="Pfam" id="PF08722"/>
    </source>
</evidence>
<name>A0A840RHG1_9NEIS</name>
<feature type="domain" description="TnsA endonuclease N-terminal" evidence="1">
    <location>
        <begin position="45"/>
        <end position="129"/>
    </location>
</feature>
<reference evidence="2 3" key="1">
    <citation type="submission" date="2020-08" db="EMBL/GenBank/DDBJ databases">
        <title>Genomic Encyclopedia of Type Strains, Phase IV (KMG-IV): sequencing the most valuable type-strain genomes for metagenomic binning, comparative biology and taxonomic classification.</title>
        <authorList>
            <person name="Goeker M."/>
        </authorList>
    </citation>
    <scope>NUCLEOTIDE SEQUENCE [LARGE SCALE GENOMIC DNA]</scope>
    <source>
        <strain evidence="2 3">DSM 18233</strain>
    </source>
</reference>
<evidence type="ECO:0000313" key="3">
    <source>
        <dbReference type="Proteomes" id="UP000543030"/>
    </source>
</evidence>
<proteinExistence type="predicted"/>
<gene>
    <name evidence="2" type="ORF">HNQ50_002695</name>
</gene>
<comment type="caution">
    <text evidence="2">The sequence shown here is derived from an EMBL/GenBank/DDBJ whole genome shotgun (WGS) entry which is preliminary data.</text>
</comment>
<dbReference type="RefSeq" id="WP_184101492.1">
    <property type="nucleotide sequence ID" value="NZ_JACHHN010000005.1"/>
</dbReference>
<dbReference type="AlphaFoldDB" id="A0A840RHG1"/>